<protein>
    <recommendedName>
        <fullName evidence="5">4Fe-4S ferredoxin-type domain-containing protein</fullName>
    </recommendedName>
</protein>
<feature type="domain" description="4Fe-4S ferredoxin-type" evidence="5">
    <location>
        <begin position="62"/>
        <end position="91"/>
    </location>
</feature>
<dbReference type="InterPro" id="IPR017900">
    <property type="entry name" value="4Fe4S_Fe_S_CS"/>
</dbReference>
<dbReference type="SUPFAM" id="SSF54862">
    <property type="entry name" value="4Fe-4S ferredoxins"/>
    <property type="match status" value="1"/>
</dbReference>
<feature type="domain" description="4Fe-4S ferredoxin-type" evidence="5">
    <location>
        <begin position="23"/>
        <end position="52"/>
    </location>
</feature>
<gene>
    <name evidence="6" type="ORF">A3F84_19885</name>
</gene>
<evidence type="ECO:0000313" key="6">
    <source>
        <dbReference type="EMBL" id="OGG52114.1"/>
    </source>
</evidence>
<dbReference type="InterPro" id="IPR017896">
    <property type="entry name" value="4Fe4S_Fe-S-bd"/>
</dbReference>
<dbReference type="Pfam" id="PF13237">
    <property type="entry name" value="Fer4_10"/>
    <property type="match status" value="1"/>
</dbReference>
<comment type="caution">
    <text evidence="6">The sequence shown here is derived from an EMBL/GenBank/DDBJ whole genome shotgun (WGS) entry which is preliminary data.</text>
</comment>
<keyword evidence="1" id="KW-0004">4Fe-4S</keyword>
<sequence length="105" mass="11853">MERITEHPWLNRKLVPKKKRPRSIAIINPDMCTGCNMCIEFCPTDCIEEVDVQAAGLDGIGHFCEVRLEDCIGCIQCVRECPWDAIEMVPTDEVEQAYEIPAGTL</sequence>
<dbReference type="EMBL" id="MFKF01000157">
    <property type="protein sequence ID" value="OGG52114.1"/>
    <property type="molecule type" value="Genomic_DNA"/>
</dbReference>
<keyword evidence="2" id="KW-0479">Metal-binding</keyword>
<evidence type="ECO:0000256" key="4">
    <source>
        <dbReference type="ARBA" id="ARBA00023014"/>
    </source>
</evidence>
<keyword evidence="3" id="KW-0408">Iron</keyword>
<dbReference type="GO" id="GO:0046872">
    <property type="term" value="F:metal ion binding"/>
    <property type="evidence" value="ECO:0007669"/>
    <property type="project" value="UniProtKB-KW"/>
</dbReference>
<dbReference type="PANTHER" id="PTHR43687">
    <property type="entry name" value="ADENYLYLSULFATE REDUCTASE, BETA SUBUNIT"/>
    <property type="match status" value="1"/>
</dbReference>
<keyword evidence="4" id="KW-0411">Iron-sulfur</keyword>
<dbReference type="PROSITE" id="PS00198">
    <property type="entry name" value="4FE4S_FER_1"/>
    <property type="match status" value="2"/>
</dbReference>
<accession>A0A1F6CSJ0</accession>
<proteinExistence type="predicted"/>
<reference evidence="6 7" key="1">
    <citation type="journal article" date="2016" name="Nat. Commun.">
        <title>Thousands of microbial genomes shed light on interconnected biogeochemical processes in an aquifer system.</title>
        <authorList>
            <person name="Anantharaman K."/>
            <person name="Brown C.T."/>
            <person name="Hug L.A."/>
            <person name="Sharon I."/>
            <person name="Castelle C.J."/>
            <person name="Probst A.J."/>
            <person name="Thomas B.C."/>
            <person name="Singh A."/>
            <person name="Wilkins M.J."/>
            <person name="Karaoz U."/>
            <person name="Brodie E.L."/>
            <person name="Williams K.H."/>
            <person name="Hubbard S.S."/>
            <person name="Banfield J.F."/>
        </authorList>
    </citation>
    <scope>NUCLEOTIDE SEQUENCE [LARGE SCALE GENOMIC DNA]</scope>
    <source>
        <strain evidence="7">RIFCSPLOWO2_12_FULL_64_10</strain>
    </source>
</reference>
<evidence type="ECO:0000259" key="5">
    <source>
        <dbReference type="PROSITE" id="PS51379"/>
    </source>
</evidence>
<dbReference type="PANTHER" id="PTHR43687:SF1">
    <property type="entry name" value="FERREDOXIN III"/>
    <property type="match status" value="1"/>
</dbReference>
<dbReference type="AlphaFoldDB" id="A0A1F6CSJ0"/>
<name>A0A1F6CSJ0_HANXR</name>
<organism evidence="6 7">
    <name type="scientific">Handelsmanbacteria sp. (strain RIFCSPLOWO2_12_FULL_64_10)</name>
    <dbReference type="NCBI Taxonomy" id="1817868"/>
    <lineage>
        <taxon>Bacteria</taxon>
        <taxon>Candidatus Handelsmaniibacteriota</taxon>
    </lineage>
</organism>
<dbReference type="Proteomes" id="UP000178606">
    <property type="component" value="Unassembled WGS sequence"/>
</dbReference>
<evidence type="ECO:0000256" key="3">
    <source>
        <dbReference type="ARBA" id="ARBA00023004"/>
    </source>
</evidence>
<dbReference type="InterPro" id="IPR050572">
    <property type="entry name" value="Fe-S_Ferredoxin"/>
</dbReference>
<dbReference type="GO" id="GO:0051539">
    <property type="term" value="F:4 iron, 4 sulfur cluster binding"/>
    <property type="evidence" value="ECO:0007669"/>
    <property type="project" value="UniProtKB-KW"/>
</dbReference>
<evidence type="ECO:0000313" key="7">
    <source>
        <dbReference type="Proteomes" id="UP000178606"/>
    </source>
</evidence>
<dbReference type="PROSITE" id="PS51379">
    <property type="entry name" value="4FE4S_FER_2"/>
    <property type="match status" value="2"/>
</dbReference>
<evidence type="ECO:0000256" key="2">
    <source>
        <dbReference type="ARBA" id="ARBA00022723"/>
    </source>
</evidence>
<dbReference type="Gene3D" id="3.30.70.20">
    <property type="match status" value="2"/>
</dbReference>
<evidence type="ECO:0000256" key="1">
    <source>
        <dbReference type="ARBA" id="ARBA00022485"/>
    </source>
</evidence>